<keyword evidence="3" id="KW-1185">Reference proteome</keyword>
<gene>
    <name evidence="2" type="ORF">TIFTF001_025509</name>
</gene>
<dbReference type="EMBL" id="BTGU01000063">
    <property type="protein sequence ID" value="GMN56390.1"/>
    <property type="molecule type" value="Genomic_DNA"/>
</dbReference>
<proteinExistence type="predicted"/>
<organism evidence="2 3">
    <name type="scientific">Ficus carica</name>
    <name type="common">Common fig</name>
    <dbReference type="NCBI Taxonomy" id="3494"/>
    <lineage>
        <taxon>Eukaryota</taxon>
        <taxon>Viridiplantae</taxon>
        <taxon>Streptophyta</taxon>
        <taxon>Embryophyta</taxon>
        <taxon>Tracheophyta</taxon>
        <taxon>Spermatophyta</taxon>
        <taxon>Magnoliopsida</taxon>
        <taxon>eudicotyledons</taxon>
        <taxon>Gunneridae</taxon>
        <taxon>Pentapetalae</taxon>
        <taxon>rosids</taxon>
        <taxon>fabids</taxon>
        <taxon>Rosales</taxon>
        <taxon>Moraceae</taxon>
        <taxon>Ficeae</taxon>
        <taxon>Ficus</taxon>
    </lineage>
</organism>
<keyword evidence="1" id="KW-0812">Transmembrane</keyword>
<accession>A0AA88AP88</accession>
<sequence>MSNVLNLTSQIMKCEDFNNLPRLAVEEDDDSGSPIEMDWRFLLAGCISGFVVGVALGDMVNTKSRGWFLKAFRRILPRKETG</sequence>
<keyword evidence="1" id="KW-0472">Membrane</keyword>
<protein>
    <submittedName>
        <fullName evidence="2">Uncharacterized protein</fullName>
    </submittedName>
</protein>
<evidence type="ECO:0000313" key="3">
    <source>
        <dbReference type="Proteomes" id="UP001187192"/>
    </source>
</evidence>
<evidence type="ECO:0000256" key="1">
    <source>
        <dbReference type="SAM" id="Phobius"/>
    </source>
</evidence>
<keyword evidence="1" id="KW-1133">Transmembrane helix</keyword>
<dbReference type="AlphaFoldDB" id="A0AA88AP88"/>
<comment type="caution">
    <text evidence="2">The sequence shown here is derived from an EMBL/GenBank/DDBJ whole genome shotgun (WGS) entry which is preliminary data.</text>
</comment>
<name>A0AA88AP88_FICCA</name>
<feature type="transmembrane region" description="Helical" evidence="1">
    <location>
        <begin position="39"/>
        <end position="60"/>
    </location>
</feature>
<evidence type="ECO:0000313" key="2">
    <source>
        <dbReference type="EMBL" id="GMN56390.1"/>
    </source>
</evidence>
<dbReference type="Proteomes" id="UP001187192">
    <property type="component" value="Unassembled WGS sequence"/>
</dbReference>
<reference evidence="2" key="1">
    <citation type="submission" date="2023-07" db="EMBL/GenBank/DDBJ databases">
        <title>draft genome sequence of fig (Ficus carica).</title>
        <authorList>
            <person name="Takahashi T."/>
            <person name="Nishimura K."/>
        </authorList>
    </citation>
    <scope>NUCLEOTIDE SEQUENCE</scope>
</reference>